<proteinExistence type="predicted"/>
<dbReference type="AlphaFoldDB" id="A0A318SAP2"/>
<name>A0A318SAP2_9DEIO</name>
<keyword evidence="5" id="KW-1185">Reference proteome</keyword>
<dbReference type="InterPro" id="IPR002123">
    <property type="entry name" value="Plipid/glycerol_acylTrfase"/>
</dbReference>
<dbReference type="PANTHER" id="PTHR10434">
    <property type="entry name" value="1-ACYL-SN-GLYCEROL-3-PHOSPHATE ACYLTRANSFERASE"/>
    <property type="match status" value="1"/>
</dbReference>
<dbReference type="RefSeq" id="WP_110886955.1">
    <property type="nucleotide sequence ID" value="NZ_QJSX01000008.1"/>
</dbReference>
<dbReference type="OrthoDB" id="9803035at2"/>
<gene>
    <name evidence="4" type="ORF">DES52_108127</name>
</gene>
<accession>A0A318SAP2</accession>
<evidence type="ECO:0000259" key="3">
    <source>
        <dbReference type="SMART" id="SM00563"/>
    </source>
</evidence>
<feature type="domain" description="Phospholipid/glycerol acyltransferase" evidence="3">
    <location>
        <begin position="50"/>
        <end position="160"/>
    </location>
</feature>
<sequence>MTKTDVPTAKAPTVNPFMYALVCFTTGIPIYLQGTLHVEGREHVPLTGRVIVAGNHESGLDPFVIAQALPKERKVQFMAKKELFQNPVLRYVIGTGGSFPVDREGNDVGAVRTALRILQAEGMVGIFPEGTRGGTELHGGVALIALKAKAPIVPVSVAKVKRRWLVRFGAPIPPEGRIRELTERVGRTIAELRPT</sequence>
<dbReference type="SMART" id="SM00563">
    <property type="entry name" value="PlsC"/>
    <property type="match status" value="1"/>
</dbReference>
<protein>
    <submittedName>
        <fullName evidence="4">1-acyl-sn-glycerol-3-phosphate acyltransferase</fullName>
    </submittedName>
</protein>
<keyword evidence="1 4" id="KW-0808">Transferase</keyword>
<evidence type="ECO:0000313" key="5">
    <source>
        <dbReference type="Proteomes" id="UP000248326"/>
    </source>
</evidence>
<evidence type="ECO:0000256" key="2">
    <source>
        <dbReference type="ARBA" id="ARBA00023315"/>
    </source>
</evidence>
<dbReference type="PANTHER" id="PTHR10434:SF11">
    <property type="entry name" value="1-ACYL-SN-GLYCEROL-3-PHOSPHATE ACYLTRANSFERASE"/>
    <property type="match status" value="1"/>
</dbReference>
<comment type="caution">
    <text evidence="4">The sequence shown here is derived from an EMBL/GenBank/DDBJ whole genome shotgun (WGS) entry which is preliminary data.</text>
</comment>
<dbReference type="GO" id="GO:0003841">
    <property type="term" value="F:1-acylglycerol-3-phosphate O-acyltransferase activity"/>
    <property type="evidence" value="ECO:0007669"/>
    <property type="project" value="TreeGrafter"/>
</dbReference>
<dbReference type="Proteomes" id="UP000248326">
    <property type="component" value="Unassembled WGS sequence"/>
</dbReference>
<organism evidence="4 5">
    <name type="scientific">Deinococcus yavapaiensis KR-236</name>
    <dbReference type="NCBI Taxonomy" id="694435"/>
    <lineage>
        <taxon>Bacteria</taxon>
        <taxon>Thermotogati</taxon>
        <taxon>Deinococcota</taxon>
        <taxon>Deinococci</taxon>
        <taxon>Deinococcales</taxon>
        <taxon>Deinococcaceae</taxon>
        <taxon>Deinococcus</taxon>
    </lineage>
</organism>
<dbReference type="SUPFAM" id="SSF69593">
    <property type="entry name" value="Glycerol-3-phosphate (1)-acyltransferase"/>
    <property type="match status" value="1"/>
</dbReference>
<evidence type="ECO:0000256" key="1">
    <source>
        <dbReference type="ARBA" id="ARBA00022679"/>
    </source>
</evidence>
<reference evidence="4 5" key="1">
    <citation type="submission" date="2018-06" db="EMBL/GenBank/DDBJ databases">
        <title>Genomic Encyclopedia of Type Strains, Phase IV (KMG-IV): sequencing the most valuable type-strain genomes for metagenomic binning, comparative biology and taxonomic classification.</title>
        <authorList>
            <person name="Goeker M."/>
        </authorList>
    </citation>
    <scope>NUCLEOTIDE SEQUENCE [LARGE SCALE GENOMIC DNA]</scope>
    <source>
        <strain evidence="4 5">DSM 18048</strain>
    </source>
</reference>
<dbReference type="CDD" id="cd07989">
    <property type="entry name" value="LPLAT_AGPAT-like"/>
    <property type="match status" value="1"/>
</dbReference>
<dbReference type="GO" id="GO:0006654">
    <property type="term" value="P:phosphatidic acid biosynthetic process"/>
    <property type="evidence" value="ECO:0007669"/>
    <property type="project" value="TreeGrafter"/>
</dbReference>
<dbReference type="EMBL" id="QJSX01000008">
    <property type="protein sequence ID" value="PYE53598.1"/>
    <property type="molecule type" value="Genomic_DNA"/>
</dbReference>
<keyword evidence="2 4" id="KW-0012">Acyltransferase</keyword>
<dbReference type="Pfam" id="PF01553">
    <property type="entry name" value="Acyltransferase"/>
    <property type="match status" value="1"/>
</dbReference>
<evidence type="ECO:0000313" key="4">
    <source>
        <dbReference type="EMBL" id="PYE53598.1"/>
    </source>
</evidence>